<dbReference type="InterPro" id="IPR036086">
    <property type="entry name" value="ParB/Sulfiredoxin_sf"/>
</dbReference>
<dbReference type="Gene3D" id="3.90.1530.10">
    <property type="entry name" value="Conserved hypothetical protein from pyrococcus furiosus pfu- 392566-001, ParB domain"/>
    <property type="match status" value="1"/>
</dbReference>
<keyword evidence="2" id="KW-1185">Reference proteome</keyword>
<dbReference type="AlphaFoldDB" id="A0A937FIY0"/>
<evidence type="ECO:0000313" key="2">
    <source>
        <dbReference type="Proteomes" id="UP000623681"/>
    </source>
</evidence>
<gene>
    <name evidence="1" type="ORF">JK634_15465</name>
</gene>
<accession>A0A937FIY0</accession>
<name>A0A937FIY0_9CLOT</name>
<sequence length="328" mass="37878">MSEKLTIGKKEYVILEKEIRQSDLRFYPENPRVYSILNVSDGIPEQDEIEEIITNMEHVKQLKLSIEANGGLIDPLIVRDGDNVVLEGNSRLAAYRLLARKDPTKWGKVKCKILPGDISESAIFTLLGQYHIIGRKDWSPFEQAGYLYRRLKSSEVPIEYIAQELGITESSAKNYIKVYSFMVDNGDLRSEHWSYYDEYLKNMSIKKYRETNANLDSKIVEEVKKGNIAQAADIRNKLGGIAKVTGKTANRIMAEISEGKIDIYTGFERIEDTGKTGNIYQMLYKFRNKINENDFRNKIKYEDQKQVHFELSKIKKAIEKLLNELDKK</sequence>
<organism evidence="1 2">
    <name type="scientific">Clostridium paridis</name>
    <dbReference type="NCBI Taxonomy" id="2803863"/>
    <lineage>
        <taxon>Bacteria</taxon>
        <taxon>Bacillati</taxon>
        <taxon>Bacillota</taxon>
        <taxon>Clostridia</taxon>
        <taxon>Eubacteriales</taxon>
        <taxon>Clostridiaceae</taxon>
        <taxon>Clostridium</taxon>
    </lineage>
</organism>
<dbReference type="SUPFAM" id="SSF110849">
    <property type="entry name" value="ParB/Sulfiredoxin"/>
    <property type="match status" value="1"/>
</dbReference>
<evidence type="ECO:0008006" key="3">
    <source>
        <dbReference type="Google" id="ProtNLM"/>
    </source>
</evidence>
<dbReference type="EMBL" id="JAESWA010000023">
    <property type="protein sequence ID" value="MBL4933212.1"/>
    <property type="molecule type" value="Genomic_DNA"/>
</dbReference>
<evidence type="ECO:0000313" key="1">
    <source>
        <dbReference type="EMBL" id="MBL4933212.1"/>
    </source>
</evidence>
<comment type="caution">
    <text evidence="1">The sequence shown here is derived from an EMBL/GenBank/DDBJ whole genome shotgun (WGS) entry which is preliminary data.</text>
</comment>
<protein>
    <recommendedName>
        <fullName evidence="3">ParB/Sulfiredoxin domain-containing protein</fullName>
    </recommendedName>
</protein>
<reference evidence="1" key="1">
    <citation type="submission" date="2021-01" db="EMBL/GenBank/DDBJ databases">
        <title>Genome public.</title>
        <authorList>
            <person name="Liu C."/>
            <person name="Sun Q."/>
        </authorList>
    </citation>
    <scope>NUCLEOTIDE SEQUENCE</scope>
    <source>
        <strain evidence="1">YIM B02565</strain>
    </source>
</reference>
<dbReference type="Proteomes" id="UP000623681">
    <property type="component" value="Unassembled WGS sequence"/>
</dbReference>
<dbReference type="RefSeq" id="WP_202768612.1">
    <property type="nucleotide sequence ID" value="NZ_JAESWA010000023.1"/>
</dbReference>
<proteinExistence type="predicted"/>